<evidence type="ECO:0000313" key="2">
    <source>
        <dbReference type="Proteomes" id="UP000681720"/>
    </source>
</evidence>
<dbReference type="EMBL" id="CAJOBJ010093128">
    <property type="protein sequence ID" value="CAF4552262.1"/>
    <property type="molecule type" value="Genomic_DNA"/>
</dbReference>
<feature type="non-terminal residue" evidence="1">
    <location>
        <position position="1"/>
    </location>
</feature>
<comment type="caution">
    <text evidence="1">The sequence shown here is derived from an EMBL/GenBank/DDBJ whole genome shotgun (WGS) entry which is preliminary data.</text>
</comment>
<name>A0A8S2YEF3_9BILA</name>
<dbReference type="Proteomes" id="UP000681720">
    <property type="component" value="Unassembled WGS sequence"/>
</dbReference>
<accession>A0A8S2YEF3</accession>
<gene>
    <name evidence="1" type="ORF">GIL414_LOCUS36892</name>
</gene>
<reference evidence="1" key="1">
    <citation type="submission" date="2021-02" db="EMBL/GenBank/DDBJ databases">
        <authorList>
            <person name="Nowell W R."/>
        </authorList>
    </citation>
    <scope>NUCLEOTIDE SEQUENCE</scope>
</reference>
<evidence type="ECO:0000313" key="1">
    <source>
        <dbReference type="EMBL" id="CAF4552262.1"/>
    </source>
</evidence>
<organism evidence="1 2">
    <name type="scientific">Rotaria magnacalcarata</name>
    <dbReference type="NCBI Taxonomy" id="392030"/>
    <lineage>
        <taxon>Eukaryota</taxon>
        <taxon>Metazoa</taxon>
        <taxon>Spiralia</taxon>
        <taxon>Gnathifera</taxon>
        <taxon>Rotifera</taxon>
        <taxon>Eurotatoria</taxon>
        <taxon>Bdelloidea</taxon>
        <taxon>Philodinida</taxon>
        <taxon>Philodinidae</taxon>
        <taxon>Rotaria</taxon>
    </lineage>
</organism>
<protein>
    <submittedName>
        <fullName evidence="1">Uncharacterized protein</fullName>
    </submittedName>
</protein>
<dbReference type="AlphaFoldDB" id="A0A8S2YEF3"/>
<proteinExistence type="predicted"/>
<sequence>ERRHLRIDEGSLLMTSDPDSIFYRHLREELQNTSSTATRLIDEKEKLKLFEQYGPELVEFIKDKEGNLKSKFDKVFIM</sequence>